<keyword evidence="2" id="KW-0515">Mutator protein</keyword>
<dbReference type="Pfam" id="PF11799">
    <property type="entry name" value="IMS_C"/>
    <property type="match status" value="1"/>
</dbReference>
<dbReference type="Pfam" id="PF00817">
    <property type="entry name" value="IMS"/>
    <property type="match status" value="1"/>
</dbReference>
<dbReference type="SUPFAM" id="SSF100879">
    <property type="entry name" value="Lesion bypass DNA polymerase (Y-family), little finger domain"/>
    <property type="match status" value="1"/>
</dbReference>
<dbReference type="InterPro" id="IPR017961">
    <property type="entry name" value="DNA_pol_Y-fam_little_finger"/>
</dbReference>
<evidence type="ECO:0000256" key="3">
    <source>
        <dbReference type="ARBA" id="ARBA00022932"/>
    </source>
</evidence>
<dbReference type="PANTHER" id="PTHR11076:SF33">
    <property type="entry name" value="DNA POLYMERASE KAPPA"/>
    <property type="match status" value="1"/>
</dbReference>
<evidence type="ECO:0000256" key="2">
    <source>
        <dbReference type="ARBA" id="ARBA00022457"/>
    </source>
</evidence>
<dbReference type="SUPFAM" id="SSF56672">
    <property type="entry name" value="DNA/RNA polymerases"/>
    <property type="match status" value="1"/>
</dbReference>
<feature type="domain" description="UmuC" evidence="4">
    <location>
        <begin position="2"/>
        <end position="224"/>
    </location>
</feature>
<sequence length="421" mass="48196">MIIHLDLDCFFASCERVRNPSLNGKCVAVGGRGDPFIFDKKPSRDKKLMTLNSGAFVPSLFHADHDSRNYFKDGDTIRGIITTASYEARAYGIKTAMSVHEALRLCPHLIVLPPNHLLYHTMSHELMEYLSTVIPAMEQYSIDEMFGDLGGWIDDADTYEFIRDLRNRITMEFKLPVSIGASSSKWIAKLATSAAKPYGVRVVRRNEIESFVRDIPIGDFPGVGKAFSLKMERYAIKTIGDAWKSDTLIQSWGNQGRDLYARLRGEDNEPIQPSRSRKGIGISRSMDHPIQERSELYRRIHILVRHWSHTIMKLGVNPTTYSFSLGYENWGSSKKQYTLYRLFNETFLHAFAVEKFKELDIHPHIRVRYIAMSATKFTHHDPKSFDLLEIQNDTKMRSLTDAVTKMRDKYGMDIVRGGGEL</sequence>
<evidence type="ECO:0000313" key="6">
    <source>
        <dbReference type="Proteomes" id="UP000228859"/>
    </source>
</evidence>
<dbReference type="GO" id="GO:0042276">
    <property type="term" value="P:error-prone translesion synthesis"/>
    <property type="evidence" value="ECO:0007669"/>
    <property type="project" value="TreeGrafter"/>
</dbReference>
<dbReference type="GO" id="GO:0003887">
    <property type="term" value="F:DNA-directed DNA polymerase activity"/>
    <property type="evidence" value="ECO:0007669"/>
    <property type="project" value="UniProtKB-KW"/>
</dbReference>
<keyword evidence="3" id="KW-0548">Nucleotidyltransferase</keyword>
<dbReference type="GO" id="GO:0006281">
    <property type="term" value="P:DNA repair"/>
    <property type="evidence" value="ECO:0007669"/>
    <property type="project" value="InterPro"/>
</dbReference>
<dbReference type="PANTHER" id="PTHR11076">
    <property type="entry name" value="DNA REPAIR POLYMERASE UMUC / TRANSFERASE FAMILY MEMBER"/>
    <property type="match status" value="1"/>
</dbReference>
<gene>
    <name evidence="5" type="ORF">CFH83_06570</name>
</gene>
<dbReference type="CDD" id="cd03586">
    <property type="entry name" value="PolY_Pol_IV_kappa"/>
    <property type="match status" value="1"/>
</dbReference>
<evidence type="ECO:0000256" key="1">
    <source>
        <dbReference type="ARBA" id="ARBA00010945"/>
    </source>
</evidence>
<dbReference type="Gene3D" id="1.10.150.20">
    <property type="entry name" value="5' to 3' exonuclease, C-terminal subdomain"/>
    <property type="match status" value="1"/>
</dbReference>
<reference evidence="5 6" key="1">
    <citation type="journal article" date="2017" name="Front. Microbiol.">
        <title>Comparative Genomic Analysis of the Class Epsilonproteobacteria and Proposed Reclassification to Epsilonbacteraeota (phyl. nov.).</title>
        <authorList>
            <person name="Waite D.W."/>
            <person name="Vanwonterghem I."/>
            <person name="Rinke C."/>
            <person name="Parks D.H."/>
            <person name="Zhang Y."/>
            <person name="Takai K."/>
            <person name="Sievert S.M."/>
            <person name="Simon J."/>
            <person name="Campbell B.J."/>
            <person name="Hanson T.E."/>
            <person name="Woyke T."/>
            <person name="Klotz M.G."/>
            <person name="Hugenholtz P."/>
        </authorList>
    </citation>
    <scope>NUCLEOTIDE SEQUENCE [LARGE SCALE GENOMIC DNA]</scope>
    <source>
        <strain evidence="5">UBA12443</strain>
    </source>
</reference>
<dbReference type="InterPro" id="IPR022880">
    <property type="entry name" value="DNApol_IV"/>
</dbReference>
<dbReference type="AlphaFoldDB" id="A0A2D3WEJ2"/>
<dbReference type="InterPro" id="IPR050116">
    <property type="entry name" value="DNA_polymerase-Y"/>
</dbReference>
<dbReference type="Proteomes" id="UP000228859">
    <property type="component" value="Unassembled WGS sequence"/>
</dbReference>
<comment type="caution">
    <text evidence="5">The sequence shown here is derived from an EMBL/GenBank/DDBJ whole genome shotgun (WGS) entry which is preliminary data.</text>
</comment>
<dbReference type="InterPro" id="IPR043128">
    <property type="entry name" value="Rev_trsase/Diguanyl_cyclase"/>
</dbReference>
<dbReference type="Gene3D" id="3.40.1170.60">
    <property type="match status" value="2"/>
</dbReference>
<dbReference type="RefSeq" id="WP_294894613.1">
    <property type="nucleotide sequence ID" value="NZ_DLUI01000093.1"/>
</dbReference>
<dbReference type="GO" id="GO:0005829">
    <property type="term" value="C:cytosol"/>
    <property type="evidence" value="ECO:0007669"/>
    <property type="project" value="TreeGrafter"/>
</dbReference>
<dbReference type="InterPro" id="IPR036775">
    <property type="entry name" value="DNA_pol_Y-fam_lit_finger_sf"/>
</dbReference>
<name>A0A2D3WEJ2_9BACT</name>
<keyword evidence="3" id="KW-0808">Transferase</keyword>
<dbReference type="GO" id="GO:0009432">
    <property type="term" value="P:SOS response"/>
    <property type="evidence" value="ECO:0007669"/>
    <property type="project" value="TreeGrafter"/>
</dbReference>
<dbReference type="EMBL" id="DLUI01000093">
    <property type="protein sequence ID" value="DAB38315.1"/>
    <property type="molecule type" value="Genomic_DNA"/>
</dbReference>
<evidence type="ECO:0000313" key="5">
    <source>
        <dbReference type="EMBL" id="DAB38315.1"/>
    </source>
</evidence>
<dbReference type="PROSITE" id="PS50173">
    <property type="entry name" value="UMUC"/>
    <property type="match status" value="1"/>
</dbReference>
<organism evidence="5 6">
    <name type="scientific">Sulfuricurvum kujiense</name>
    <dbReference type="NCBI Taxonomy" id="148813"/>
    <lineage>
        <taxon>Bacteria</taxon>
        <taxon>Pseudomonadati</taxon>
        <taxon>Campylobacterota</taxon>
        <taxon>Epsilonproteobacteria</taxon>
        <taxon>Campylobacterales</taxon>
        <taxon>Sulfurimonadaceae</taxon>
        <taxon>Sulfuricurvum</taxon>
    </lineage>
</organism>
<evidence type="ECO:0000259" key="4">
    <source>
        <dbReference type="PROSITE" id="PS50173"/>
    </source>
</evidence>
<dbReference type="InterPro" id="IPR043502">
    <property type="entry name" value="DNA/RNA_pol_sf"/>
</dbReference>
<dbReference type="Gene3D" id="3.30.70.270">
    <property type="match status" value="1"/>
</dbReference>
<comment type="similarity">
    <text evidence="1">Belongs to the DNA polymerase type-Y family.</text>
</comment>
<protein>
    <submittedName>
        <fullName evidence="5">DNA polymerase IV</fullName>
    </submittedName>
</protein>
<dbReference type="GO" id="GO:0003684">
    <property type="term" value="F:damaged DNA binding"/>
    <property type="evidence" value="ECO:0007669"/>
    <property type="project" value="InterPro"/>
</dbReference>
<dbReference type="InterPro" id="IPR001126">
    <property type="entry name" value="UmuC"/>
</dbReference>
<proteinExistence type="inferred from homology"/>
<keyword evidence="3" id="KW-0239">DNA-directed DNA polymerase</keyword>
<accession>A0A2D3WEJ2</accession>